<protein>
    <recommendedName>
        <fullName evidence="4">Tat pathway signal sequence domain-containing protein</fullName>
    </recommendedName>
</protein>
<dbReference type="Pfam" id="PF07676">
    <property type="entry name" value="PD40"/>
    <property type="match status" value="6"/>
</dbReference>
<accession>A0A2T3A3W6</accession>
<dbReference type="InParanoid" id="A0A2T3A3W6"/>
<dbReference type="SUPFAM" id="SSF69304">
    <property type="entry name" value="Tricorn protease N-terminal domain"/>
    <property type="match status" value="2"/>
</dbReference>
<organism evidence="2 3">
    <name type="scientific">Coniella lustricola</name>
    <dbReference type="NCBI Taxonomy" id="2025994"/>
    <lineage>
        <taxon>Eukaryota</taxon>
        <taxon>Fungi</taxon>
        <taxon>Dikarya</taxon>
        <taxon>Ascomycota</taxon>
        <taxon>Pezizomycotina</taxon>
        <taxon>Sordariomycetes</taxon>
        <taxon>Sordariomycetidae</taxon>
        <taxon>Diaporthales</taxon>
        <taxon>Schizoparmaceae</taxon>
        <taxon>Coniella</taxon>
    </lineage>
</organism>
<evidence type="ECO:0000313" key="2">
    <source>
        <dbReference type="EMBL" id="PSR82363.1"/>
    </source>
</evidence>
<evidence type="ECO:0000256" key="1">
    <source>
        <dbReference type="SAM" id="SignalP"/>
    </source>
</evidence>
<feature type="chain" id="PRO_5015461694" description="Tat pathway signal sequence domain-containing protein" evidence="1">
    <location>
        <begin position="19"/>
        <end position="688"/>
    </location>
</feature>
<dbReference type="PROSITE" id="PS51257">
    <property type="entry name" value="PROKAR_LIPOPROTEIN"/>
    <property type="match status" value="1"/>
</dbReference>
<dbReference type="PANTHER" id="PTHR32161:SF8">
    <property type="entry name" value="DPP6 N-TERMINAL DOMAIN-LIKE PROTEIN"/>
    <property type="match status" value="1"/>
</dbReference>
<dbReference type="EMBL" id="KZ678479">
    <property type="protein sequence ID" value="PSR82363.1"/>
    <property type="molecule type" value="Genomic_DNA"/>
</dbReference>
<sequence length="688" mass="74932">MRLALGAVLGLAVSQAAASCPYAASQQVKEREACPYTKLARNAPSPPHAPRSHLVKPREPVAGKKGIFYQNRIAPSGSALFVANADGSGAVQIQANQTNPFDYHASWTPDGKSIIFTSERRADGQADIYRINADGTGLETLVATSAHDDAGVLSPDGTKLAFVSTYGNNTANIWVADLADGTSYNLTDTDLTRAADQTGPTGHFRPSWSPDGEWIAFSSDRNTDWTGHSDGTGWEHTQTLSIYIVRPNGTDLSQVISVDGVSLGQPSWSTDSTTILFNTMSTEDTYNSHGIANGNLGVTGQVGSVVVATGVSNLNVTSGSYQKVGQQFIGNTTNIGYILKAGENGIVEYTEPDATHQSFNASWLRNPSWSPDGTKIVYEQLIWDQRQAEEELYSWDSEWEYRFMDVFPQHNTATNRIAITQKQIGGANSSVITGRPDYTDLVDAFDTYTVLSVSDPSDAASVSQGTAGSFQPAFYPDGSKLAVGLGAWFGARAQGNATIWEFPADGSSFTALTDGSLNAGFPSYSPDGSALVYRLWDQTTAAPLGLRVLNLTTGVTTNLTWGWDNTPGWSPDGERIVFTRNVNWTESYGARWYADRFDIMTIRPDGTELTRVTTSEANDAHAVWNYDGRIMWNSGMYGFRDECTQYDNTFQPYGQIMIMNYDGSNKTLLTNSMWEDSMPLYILNEYLS</sequence>
<keyword evidence="3" id="KW-1185">Reference proteome</keyword>
<dbReference type="AlphaFoldDB" id="A0A2T3A3W6"/>
<reference evidence="2 3" key="1">
    <citation type="journal article" date="2018" name="Mycol. Prog.">
        <title>Coniella lustricola, a new species from submerged detritus.</title>
        <authorList>
            <person name="Raudabaugh D.B."/>
            <person name="Iturriaga T."/>
            <person name="Carver A."/>
            <person name="Mondo S."/>
            <person name="Pangilinan J."/>
            <person name="Lipzen A."/>
            <person name="He G."/>
            <person name="Amirebrahimi M."/>
            <person name="Grigoriev I.V."/>
            <person name="Miller A.N."/>
        </authorList>
    </citation>
    <scope>NUCLEOTIDE SEQUENCE [LARGE SCALE GENOMIC DNA]</scope>
    <source>
        <strain evidence="2 3">B22-T-1</strain>
    </source>
</reference>
<feature type="signal peptide" evidence="1">
    <location>
        <begin position="1"/>
        <end position="18"/>
    </location>
</feature>
<dbReference type="InterPro" id="IPR011659">
    <property type="entry name" value="WD40"/>
</dbReference>
<dbReference type="Proteomes" id="UP000241462">
    <property type="component" value="Unassembled WGS sequence"/>
</dbReference>
<gene>
    <name evidence="2" type="ORF">BD289DRAFT_483885</name>
</gene>
<evidence type="ECO:0000313" key="3">
    <source>
        <dbReference type="Proteomes" id="UP000241462"/>
    </source>
</evidence>
<dbReference type="InterPro" id="IPR011042">
    <property type="entry name" value="6-blade_b-propeller_TolB-like"/>
</dbReference>
<dbReference type="PANTHER" id="PTHR32161">
    <property type="entry name" value="DPP6 N-TERMINAL DOMAIN-LIKE PROTEIN"/>
    <property type="match status" value="1"/>
</dbReference>
<proteinExistence type="predicted"/>
<dbReference type="OrthoDB" id="43744at2759"/>
<name>A0A2T3A3W6_9PEZI</name>
<keyword evidence="1" id="KW-0732">Signal</keyword>
<dbReference type="Gene3D" id="2.120.10.30">
    <property type="entry name" value="TolB, C-terminal domain"/>
    <property type="match status" value="3"/>
</dbReference>
<evidence type="ECO:0008006" key="4">
    <source>
        <dbReference type="Google" id="ProtNLM"/>
    </source>
</evidence>
<dbReference type="STRING" id="2025994.A0A2T3A3W6"/>